<evidence type="ECO:0000256" key="4">
    <source>
        <dbReference type="ARBA" id="ARBA00023002"/>
    </source>
</evidence>
<dbReference type="Gene3D" id="1.20.1260.10">
    <property type="match status" value="1"/>
</dbReference>
<evidence type="ECO:0000256" key="5">
    <source>
        <dbReference type="ARBA" id="ARBA00023004"/>
    </source>
</evidence>
<comment type="catalytic activity">
    <reaction evidence="8">
        <text>4 Fe(2+) + O2 + 6 H2O = 4 iron(III) oxide-hydroxide + 12 H(+)</text>
        <dbReference type="Rhea" id="RHEA:11972"/>
        <dbReference type="ChEBI" id="CHEBI:15377"/>
        <dbReference type="ChEBI" id="CHEBI:15378"/>
        <dbReference type="ChEBI" id="CHEBI:15379"/>
        <dbReference type="ChEBI" id="CHEBI:29033"/>
        <dbReference type="ChEBI" id="CHEBI:78619"/>
        <dbReference type="EC" id="1.16.3.2"/>
    </reaction>
</comment>
<dbReference type="CDD" id="cd01055">
    <property type="entry name" value="Nonheme_Ferritin"/>
    <property type="match status" value="1"/>
</dbReference>
<dbReference type="PANTHER" id="PTHR11431:SF127">
    <property type="entry name" value="BACTERIAL NON-HEME FERRITIN"/>
    <property type="match status" value="1"/>
</dbReference>
<comment type="function">
    <text evidence="6">May alleviate iron toxicity in the presence of oxygen.</text>
</comment>
<dbReference type="RefSeq" id="WP_101333240.1">
    <property type="nucleotide sequence ID" value="NZ_PJNI01000001.1"/>
</dbReference>
<dbReference type="OrthoDB" id="9801481at2"/>
<dbReference type="GO" id="GO:0005829">
    <property type="term" value="C:cytosol"/>
    <property type="evidence" value="ECO:0007669"/>
    <property type="project" value="TreeGrafter"/>
</dbReference>
<name>A0A2I0R692_9FLAO</name>
<dbReference type="AlphaFoldDB" id="A0A2I0R692"/>
<dbReference type="InterPro" id="IPR001519">
    <property type="entry name" value="Ferritin"/>
</dbReference>
<feature type="binding site" evidence="7">
    <location>
        <position position="126"/>
    </location>
    <ligand>
        <name>Fe cation</name>
        <dbReference type="ChEBI" id="CHEBI:24875"/>
        <label>1</label>
    </ligand>
</feature>
<accession>A0A2I0R692</accession>
<feature type="binding site" evidence="7">
    <location>
        <position position="49"/>
    </location>
    <ligand>
        <name>Fe cation</name>
        <dbReference type="ChEBI" id="CHEBI:24875"/>
        <label>1</label>
    </ligand>
</feature>
<comment type="subcellular location">
    <subcellularLocation>
        <location evidence="8">Cytoplasm</location>
    </subcellularLocation>
</comment>
<feature type="binding site" evidence="7">
    <location>
        <position position="16"/>
    </location>
    <ligand>
        <name>Fe cation</name>
        <dbReference type="ChEBI" id="CHEBI:24875"/>
        <label>1</label>
    </ligand>
</feature>
<proteinExistence type="inferred from homology"/>
<sequence length="170" mass="19429">MNKKIEKLLNDQIEKESSSSQLYLTMASWSENQGYNGTASFLYAHSDEEREHMLKLVKFINERGGEAIIPALEKANVSFDSMEKIFESLLEHEMMVTESINNIVGACLEEKDYSTHNFIQWYVSEQLEEEALARTILDKLRLIGNDKGGLYLFDRDMENSSISADTVSNT</sequence>
<dbReference type="GO" id="GO:0008198">
    <property type="term" value="F:ferrous iron binding"/>
    <property type="evidence" value="ECO:0007669"/>
    <property type="project" value="TreeGrafter"/>
</dbReference>
<dbReference type="PANTHER" id="PTHR11431">
    <property type="entry name" value="FERRITIN"/>
    <property type="match status" value="1"/>
</dbReference>
<dbReference type="GO" id="GO:0042802">
    <property type="term" value="F:identical protein binding"/>
    <property type="evidence" value="ECO:0007669"/>
    <property type="project" value="UniProtKB-ARBA"/>
</dbReference>
<dbReference type="PROSITE" id="PS50905">
    <property type="entry name" value="FERRITIN_LIKE"/>
    <property type="match status" value="1"/>
</dbReference>
<keyword evidence="4" id="KW-0560">Oxidoreductase</keyword>
<evidence type="ECO:0000259" key="9">
    <source>
        <dbReference type="PROSITE" id="PS50905"/>
    </source>
</evidence>
<dbReference type="GO" id="GO:0006879">
    <property type="term" value="P:intracellular iron ion homeostasis"/>
    <property type="evidence" value="ECO:0007669"/>
    <property type="project" value="UniProtKB-KW"/>
</dbReference>
<protein>
    <recommendedName>
        <fullName evidence="8">Ferritin</fullName>
        <ecNumber evidence="8">1.16.3.2</ecNumber>
    </recommendedName>
</protein>
<feature type="binding site" evidence="7">
    <location>
        <position position="93"/>
    </location>
    <ligand>
        <name>Fe cation</name>
        <dbReference type="ChEBI" id="CHEBI:24875"/>
        <label>1</label>
    </ligand>
</feature>
<dbReference type="EC" id="1.16.3.2" evidence="8"/>
<dbReference type="FunFam" id="1.20.1260.10:FF:000001">
    <property type="entry name" value="Non-heme ferritin"/>
    <property type="match status" value="1"/>
</dbReference>
<keyword evidence="11" id="KW-1185">Reference proteome</keyword>
<dbReference type="GO" id="GO:0008199">
    <property type="term" value="F:ferric iron binding"/>
    <property type="evidence" value="ECO:0007669"/>
    <property type="project" value="InterPro"/>
</dbReference>
<evidence type="ECO:0000256" key="2">
    <source>
        <dbReference type="ARBA" id="ARBA00022434"/>
    </source>
</evidence>
<evidence type="ECO:0000256" key="6">
    <source>
        <dbReference type="ARBA" id="ARBA00054546"/>
    </source>
</evidence>
<keyword evidence="2 8" id="KW-0409">Iron storage</keyword>
<reference evidence="10 11" key="1">
    <citation type="submission" date="2017-12" db="EMBL/GenBank/DDBJ databases">
        <title>The draft genome sequence of Brumimicrobium saltpan LHR20.</title>
        <authorList>
            <person name="Do Z.-J."/>
            <person name="Luo H.-R."/>
        </authorList>
    </citation>
    <scope>NUCLEOTIDE SEQUENCE [LARGE SCALE GENOMIC DNA]</scope>
    <source>
        <strain evidence="10 11">LHR20</strain>
    </source>
</reference>
<dbReference type="InterPro" id="IPR009040">
    <property type="entry name" value="Ferritin-like_diiron"/>
</dbReference>
<feature type="domain" description="Ferritin-like diiron" evidence="9">
    <location>
        <begin position="1"/>
        <end position="144"/>
    </location>
</feature>
<dbReference type="SUPFAM" id="SSF47240">
    <property type="entry name" value="Ferritin-like"/>
    <property type="match status" value="1"/>
</dbReference>
<organism evidence="10 11">
    <name type="scientific">Brumimicrobium salinarum</name>
    <dbReference type="NCBI Taxonomy" id="2058658"/>
    <lineage>
        <taxon>Bacteria</taxon>
        <taxon>Pseudomonadati</taxon>
        <taxon>Bacteroidota</taxon>
        <taxon>Flavobacteriia</taxon>
        <taxon>Flavobacteriales</taxon>
        <taxon>Crocinitomicaceae</taxon>
        <taxon>Brumimicrobium</taxon>
    </lineage>
</organism>
<keyword evidence="8" id="KW-0963">Cytoplasm</keyword>
<dbReference type="InterPro" id="IPR009078">
    <property type="entry name" value="Ferritin-like_SF"/>
</dbReference>
<dbReference type="GO" id="GO:0006826">
    <property type="term" value="P:iron ion transport"/>
    <property type="evidence" value="ECO:0007669"/>
    <property type="project" value="InterPro"/>
</dbReference>
<dbReference type="Pfam" id="PF00210">
    <property type="entry name" value="Ferritin"/>
    <property type="match status" value="1"/>
</dbReference>
<evidence type="ECO:0000256" key="7">
    <source>
        <dbReference type="PIRSR" id="PIRSR601519-1"/>
    </source>
</evidence>
<gene>
    <name evidence="10" type="ORF">CW751_01790</name>
</gene>
<dbReference type="GO" id="GO:0004322">
    <property type="term" value="F:ferroxidase activity"/>
    <property type="evidence" value="ECO:0007669"/>
    <property type="project" value="TreeGrafter"/>
</dbReference>
<keyword evidence="3 7" id="KW-0479">Metal-binding</keyword>
<dbReference type="EMBL" id="PJNI01000001">
    <property type="protein sequence ID" value="PKR82094.1"/>
    <property type="molecule type" value="Genomic_DNA"/>
</dbReference>
<dbReference type="InterPro" id="IPR008331">
    <property type="entry name" value="Ferritin_DPS_dom"/>
</dbReference>
<evidence type="ECO:0000313" key="11">
    <source>
        <dbReference type="Proteomes" id="UP000236654"/>
    </source>
</evidence>
<dbReference type="InterPro" id="IPR012347">
    <property type="entry name" value="Ferritin-like"/>
</dbReference>
<evidence type="ECO:0000256" key="1">
    <source>
        <dbReference type="ARBA" id="ARBA00006950"/>
    </source>
</evidence>
<evidence type="ECO:0000256" key="3">
    <source>
        <dbReference type="ARBA" id="ARBA00022723"/>
    </source>
</evidence>
<comment type="caution">
    <text evidence="10">The sequence shown here is derived from an EMBL/GenBank/DDBJ whole genome shotgun (WGS) entry which is preliminary data.</text>
</comment>
<dbReference type="InterPro" id="IPR041719">
    <property type="entry name" value="Ferritin_prok"/>
</dbReference>
<dbReference type="Proteomes" id="UP000236654">
    <property type="component" value="Unassembled WGS sequence"/>
</dbReference>
<feature type="binding site" evidence="7">
    <location>
        <position position="52"/>
    </location>
    <ligand>
        <name>Fe cation</name>
        <dbReference type="ChEBI" id="CHEBI:24875"/>
        <label>1</label>
    </ligand>
</feature>
<comment type="function">
    <text evidence="8">Iron-storage protein.</text>
</comment>
<keyword evidence="5 7" id="KW-0408">Iron</keyword>
<comment type="similarity">
    <text evidence="1 8">Belongs to the ferritin family. Prokaryotic subfamily.</text>
</comment>
<evidence type="ECO:0000313" key="10">
    <source>
        <dbReference type="EMBL" id="PKR82094.1"/>
    </source>
</evidence>
<evidence type="ECO:0000256" key="8">
    <source>
        <dbReference type="RuleBase" id="RU361145"/>
    </source>
</evidence>